<accession>K1TG64</accession>
<feature type="non-terminal residue" evidence="1">
    <location>
        <position position="1"/>
    </location>
</feature>
<organism evidence="1">
    <name type="scientific">human gut metagenome</name>
    <dbReference type="NCBI Taxonomy" id="408170"/>
    <lineage>
        <taxon>unclassified sequences</taxon>
        <taxon>metagenomes</taxon>
        <taxon>organismal metagenomes</taxon>
    </lineage>
</organism>
<gene>
    <name evidence="1" type="ORF">OBE_06478</name>
</gene>
<reference evidence="1" key="1">
    <citation type="journal article" date="2013" name="Environ. Microbiol.">
        <title>Microbiota from the distal guts of lean and obese adolescents exhibit partial functional redundancy besides clear differences in community structure.</title>
        <authorList>
            <person name="Ferrer M."/>
            <person name="Ruiz A."/>
            <person name="Lanza F."/>
            <person name="Haange S.B."/>
            <person name="Oberbach A."/>
            <person name="Till H."/>
            <person name="Bargiela R."/>
            <person name="Campoy C."/>
            <person name="Segura M.T."/>
            <person name="Richter M."/>
            <person name="von Bergen M."/>
            <person name="Seifert J."/>
            <person name="Suarez A."/>
        </authorList>
    </citation>
    <scope>NUCLEOTIDE SEQUENCE</scope>
</reference>
<protein>
    <submittedName>
        <fullName evidence="1">Uncharacterized protein</fullName>
    </submittedName>
</protein>
<evidence type="ECO:0000313" key="1">
    <source>
        <dbReference type="EMBL" id="EKC65380.1"/>
    </source>
</evidence>
<dbReference type="AlphaFoldDB" id="K1TG64"/>
<sequence>NVGTLTQQPKQEIKNILTGLVRKTDADYSDFDSHIAKTYTMEKIPTSVNVMDIRYLLPMVGGEIDGYYKVDKVYFGTKNGKLCLKLNLSSFISLGSNRTPIYRIKMQPGELISNDLMVELYEQRI</sequence>
<proteinExistence type="predicted"/>
<name>K1TG64_9ZZZZ</name>
<comment type="caution">
    <text evidence="1">The sequence shown here is derived from an EMBL/GenBank/DDBJ whole genome shotgun (WGS) entry which is preliminary data.</text>
</comment>
<dbReference type="EMBL" id="AJWZ01004460">
    <property type="protein sequence ID" value="EKC65380.1"/>
    <property type="molecule type" value="Genomic_DNA"/>
</dbReference>